<evidence type="ECO:0000256" key="5">
    <source>
        <dbReference type="ARBA" id="ARBA00023098"/>
    </source>
</evidence>
<keyword evidence="12" id="KW-1185">Reference proteome</keyword>
<evidence type="ECO:0000313" key="12">
    <source>
        <dbReference type="Proteomes" id="UP000027341"/>
    </source>
</evidence>
<sequence>MSISIAVDAMGGDHGVSVTVPASLKALSKFSDISIVLVGQQALIEKELAKHQYDASRIKVHHAEQVVEMDELPSKALRNKRQSSMRLALNLVKDDEANACVSAGNTGALMAVSKFVLKTLPGIDRPAICTSMPTMKGHVHVLDLGANVGADGESLAQFAIMGSVLAKAVDNNANPRVGLLNIGEEEIKGHQRIKDANEILKNSKINYIGYVEGDEIYKGDVDIVSCDGFDGNVALKASEGVAKMISFYLKEAFNKNLLTKLVALISYPVLKAFKEKVDPRRYNGASFLGLRKIVIKSHGGADAFSFYHAIAEARLEVIKNVPDLIAHEVKALLDTQSVVEKASQANTEQQA</sequence>
<keyword evidence="4 10" id="KW-0808">Transferase</keyword>
<dbReference type="InterPro" id="IPR003664">
    <property type="entry name" value="FA_synthesis"/>
</dbReference>
<comment type="function">
    <text evidence="10">Catalyzes the reversible formation of acyl-phosphate (acyl-PO(4)) from acyl-[acyl-carrier-protein] (acyl-ACP). This enzyme utilizes acyl-ACP as fatty acyl donor, but not acyl-CoA.</text>
</comment>
<keyword evidence="11" id="KW-0012">Acyltransferase</keyword>
<comment type="catalytic activity">
    <reaction evidence="1 10">
        <text>a fatty acyl-[ACP] + phosphate = an acyl phosphate + holo-[ACP]</text>
        <dbReference type="Rhea" id="RHEA:42292"/>
        <dbReference type="Rhea" id="RHEA-COMP:9685"/>
        <dbReference type="Rhea" id="RHEA-COMP:14125"/>
        <dbReference type="ChEBI" id="CHEBI:43474"/>
        <dbReference type="ChEBI" id="CHEBI:59918"/>
        <dbReference type="ChEBI" id="CHEBI:64479"/>
        <dbReference type="ChEBI" id="CHEBI:138651"/>
        <dbReference type="EC" id="2.3.1.274"/>
    </reaction>
</comment>
<dbReference type="Pfam" id="PF02504">
    <property type="entry name" value="FA_synthesis"/>
    <property type="match status" value="1"/>
</dbReference>
<keyword evidence="6 10" id="KW-0594">Phospholipid biosynthesis</keyword>
<reference evidence="11 12" key="1">
    <citation type="submission" date="2014-04" db="EMBL/GenBank/DDBJ databases">
        <title>Draft genome sequence of Hydrogenovibrio marinus MH-110, a model organism for aerobic H2 metabolism.</title>
        <authorList>
            <person name="Cha H.J."/>
            <person name="Jo B.H."/>
            <person name="Hwang B.H."/>
        </authorList>
    </citation>
    <scope>NUCLEOTIDE SEQUENCE [LARGE SCALE GENOMIC DNA]</scope>
    <source>
        <strain evidence="11 12">MH-110</strain>
    </source>
</reference>
<dbReference type="EMBL" id="JMIU01000001">
    <property type="protein sequence ID" value="KDN95544.1"/>
    <property type="molecule type" value="Genomic_DNA"/>
</dbReference>
<dbReference type="HAMAP" id="MF_00019">
    <property type="entry name" value="PlsX"/>
    <property type="match status" value="1"/>
</dbReference>
<dbReference type="GO" id="GO:0005737">
    <property type="term" value="C:cytoplasm"/>
    <property type="evidence" value="ECO:0007669"/>
    <property type="project" value="UniProtKB-SubCell"/>
</dbReference>
<dbReference type="AlphaFoldDB" id="A0A066ZTD3"/>
<evidence type="ECO:0000256" key="1">
    <source>
        <dbReference type="ARBA" id="ARBA00001232"/>
    </source>
</evidence>
<evidence type="ECO:0000256" key="7">
    <source>
        <dbReference type="ARBA" id="ARBA00023264"/>
    </source>
</evidence>
<comment type="subcellular location">
    <subcellularLocation>
        <location evidence="10">Cytoplasm</location>
    </subcellularLocation>
    <text evidence="10">Associated with the membrane possibly through PlsY.</text>
</comment>
<dbReference type="PIRSF" id="PIRSF002465">
    <property type="entry name" value="Phsphlp_syn_PlsX"/>
    <property type="match status" value="1"/>
</dbReference>
<protein>
    <recommendedName>
        <fullName evidence="8 10">Phosphate acyltransferase</fullName>
        <ecNumber evidence="8 10">2.3.1.274</ecNumber>
    </recommendedName>
    <alternativeName>
        <fullName evidence="10">Acyl-ACP phosphotransacylase</fullName>
    </alternativeName>
    <alternativeName>
        <fullName evidence="10">Acyl-[acyl-carrier-protein]--phosphate acyltransferase</fullName>
    </alternativeName>
    <alternativeName>
        <fullName evidence="10">Phosphate-acyl-ACP acyltransferase</fullName>
    </alternativeName>
</protein>
<dbReference type="NCBIfam" id="TIGR00182">
    <property type="entry name" value="plsX"/>
    <property type="match status" value="1"/>
</dbReference>
<dbReference type="Proteomes" id="UP000027341">
    <property type="component" value="Unassembled WGS sequence"/>
</dbReference>
<dbReference type="PANTHER" id="PTHR30100:SF1">
    <property type="entry name" value="PHOSPHATE ACYLTRANSFERASE"/>
    <property type="match status" value="1"/>
</dbReference>
<accession>A0A066ZTD3</accession>
<dbReference type="GO" id="GO:0006633">
    <property type="term" value="P:fatty acid biosynthetic process"/>
    <property type="evidence" value="ECO:0007669"/>
    <property type="project" value="UniProtKB-UniRule"/>
</dbReference>
<keyword evidence="5 10" id="KW-0443">Lipid metabolism</keyword>
<evidence type="ECO:0000256" key="10">
    <source>
        <dbReference type="HAMAP-Rule" id="MF_00019"/>
    </source>
</evidence>
<comment type="subunit">
    <text evidence="9 10">Homodimer. Probably interacts with PlsY.</text>
</comment>
<evidence type="ECO:0000256" key="3">
    <source>
        <dbReference type="ARBA" id="ARBA00022516"/>
    </source>
</evidence>
<keyword evidence="7 10" id="KW-1208">Phospholipid metabolism</keyword>
<evidence type="ECO:0000256" key="9">
    <source>
        <dbReference type="ARBA" id="ARBA00046608"/>
    </source>
</evidence>
<gene>
    <name evidence="10" type="primary">plsX</name>
    <name evidence="11" type="ORF">EI16_04385</name>
</gene>
<dbReference type="RefSeq" id="WP_029909881.1">
    <property type="nucleotide sequence ID" value="NZ_AP020335.1"/>
</dbReference>
<dbReference type="SUPFAM" id="SSF53659">
    <property type="entry name" value="Isocitrate/Isopropylmalate dehydrogenase-like"/>
    <property type="match status" value="1"/>
</dbReference>
<dbReference type="InterPro" id="IPR012281">
    <property type="entry name" value="Phospholipid_synth_PlsX-like"/>
</dbReference>
<evidence type="ECO:0000256" key="8">
    <source>
        <dbReference type="ARBA" id="ARBA00024069"/>
    </source>
</evidence>
<keyword evidence="3 10" id="KW-0444">Lipid biosynthesis</keyword>
<dbReference type="UniPathway" id="UPA00085"/>
<dbReference type="STRING" id="28885.EI16_04385"/>
<dbReference type="GO" id="GO:0043811">
    <property type="term" value="F:phosphate:acyl-[acyl carrier protein] acyltransferase activity"/>
    <property type="evidence" value="ECO:0007669"/>
    <property type="project" value="UniProtKB-UniRule"/>
</dbReference>
<comment type="similarity">
    <text evidence="10">Belongs to the PlsX family.</text>
</comment>
<dbReference type="GO" id="GO:0008654">
    <property type="term" value="P:phospholipid biosynthetic process"/>
    <property type="evidence" value="ECO:0007669"/>
    <property type="project" value="UniProtKB-KW"/>
</dbReference>
<dbReference type="EC" id="2.3.1.274" evidence="8 10"/>
<dbReference type="PANTHER" id="PTHR30100">
    <property type="entry name" value="FATTY ACID/PHOSPHOLIPID SYNTHESIS PROTEIN PLSX"/>
    <property type="match status" value="1"/>
</dbReference>
<dbReference type="Gene3D" id="3.40.718.10">
    <property type="entry name" value="Isopropylmalate Dehydrogenase"/>
    <property type="match status" value="1"/>
</dbReference>
<name>A0A066ZTD3_HYDMR</name>
<evidence type="ECO:0000256" key="4">
    <source>
        <dbReference type="ARBA" id="ARBA00022679"/>
    </source>
</evidence>
<comment type="pathway">
    <text evidence="10">Lipid metabolism; phospholipid metabolism.</text>
</comment>
<evidence type="ECO:0000313" key="11">
    <source>
        <dbReference type="EMBL" id="KDN95544.1"/>
    </source>
</evidence>
<organism evidence="11 12">
    <name type="scientific">Hydrogenovibrio marinus</name>
    <dbReference type="NCBI Taxonomy" id="28885"/>
    <lineage>
        <taxon>Bacteria</taxon>
        <taxon>Pseudomonadati</taxon>
        <taxon>Pseudomonadota</taxon>
        <taxon>Gammaproteobacteria</taxon>
        <taxon>Thiotrichales</taxon>
        <taxon>Piscirickettsiaceae</taxon>
        <taxon>Hydrogenovibrio</taxon>
    </lineage>
</organism>
<evidence type="ECO:0000256" key="6">
    <source>
        <dbReference type="ARBA" id="ARBA00023209"/>
    </source>
</evidence>
<keyword evidence="2 10" id="KW-0963">Cytoplasm</keyword>
<comment type="caution">
    <text evidence="11">The sequence shown here is derived from an EMBL/GenBank/DDBJ whole genome shotgun (WGS) entry which is preliminary data.</text>
</comment>
<evidence type="ECO:0000256" key="2">
    <source>
        <dbReference type="ARBA" id="ARBA00022490"/>
    </source>
</evidence>
<proteinExistence type="inferred from homology"/>